<dbReference type="Gene3D" id="2.40.50.140">
    <property type="entry name" value="Nucleic acid-binding proteins"/>
    <property type="match status" value="1"/>
</dbReference>
<comment type="function">
    <text evidence="7">Involved in DNA repair and RecF pathway recombination.</text>
</comment>
<dbReference type="InterPro" id="IPR022572">
    <property type="entry name" value="DNA_rep/recomb_RecO_N"/>
</dbReference>
<feature type="domain" description="DNA replication/recombination mediator RecO N-terminal" evidence="8">
    <location>
        <begin position="5"/>
        <end position="81"/>
    </location>
</feature>
<dbReference type="Pfam" id="PF02565">
    <property type="entry name" value="RecO_C"/>
    <property type="match status" value="1"/>
</dbReference>
<dbReference type="Proteomes" id="UP000229753">
    <property type="component" value="Unassembled WGS sequence"/>
</dbReference>
<dbReference type="AlphaFoldDB" id="A0A2M7TP55"/>
<dbReference type="SUPFAM" id="SSF50249">
    <property type="entry name" value="Nucleic acid-binding proteins"/>
    <property type="match status" value="1"/>
</dbReference>
<comment type="similarity">
    <text evidence="1 7">Belongs to the RecO family.</text>
</comment>
<dbReference type="InterPro" id="IPR003717">
    <property type="entry name" value="RecO"/>
</dbReference>
<dbReference type="Gene3D" id="1.20.1440.120">
    <property type="entry name" value="Recombination protein O, C-terminal domain"/>
    <property type="match status" value="1"/>
</dbReference>
<evidence type="ECO:0000256" key="6">
    <source>
        <dbReference type="ARBA" id="ARBA00033409"/>
    </source>
</evidence>
<name>A0A2M7TP55_9BACT</name>
<dbReference type="GO" id="GO:0006302">
    <property type="term" value="P:double-strand break repair"/>
    <property type="evidence" value="ECO:0007669"/>
    <property type="project" value="TreeGrafter"/>
</dbReference>
<comment type="caution">
    <text evidence="9">The sequence shown here is derived from an EMBL/GenBank/DDBJ whole genome shotgun (WGS) entry which is preliminary data.</text>
</comment>
<dbReference type="InterPro" id="IPR012340">
    <property type="entry name" value="NA-bd_OB-fold"/>
</dbReference>
<keyword evidence="4 7" id="KW-0233">DNA recombination</keyword>
<dbReference type="InterPro" id="IPR042242">
    <property type="entry name" value="RecO_C"/>
</dbReference>
<protein>
    <recommendedName>
        <fullName evidence="2 7">DNA repair protein RecO</fullName>
    </recommendedName>
    <alternativeName>
        <fullName evidence="6 7">Recombination protein O</fullName>
    </alternativeName>
</protein>
<evidence type="ECO:0000256" key="4">
    <source>
        <dbReference type="ARBA" id="ARBA00023172"/>
    </source>
</evidence>
<dbReference type="HAMAP" id="MF_00201">
    <property type="entry name" value="RecO"/>
    <property type="match status" value="1"/>
</dbReference>
<dbReference type="GO" id="GO:0006310">
    <property type="term" value="P:DNA recombination"/>
    <property type="evidence" value="ECO:0007669"/>
    <property type="project" value="UniProtKB-UniRule"/>
</dbReference>
<dbReference type="PANTHER" id="PTHR33991:SF1">
    <property type="entry name" value="DNA REPAIR PROTEIN RECO"/>
    <property type="match status" value="1"/>
</dbReference>
<proteinExistence type="inferred from homology"/>
<evidence type="ECO:0000256" key="7">
    <source>
        <dbReference type="HAMAP-Rule" id="MF_00201"/>
    </source>
</evidence>
<dbReference type="GO" id="GO:0043590">
    <property type="term" value="C:bacterial nucleoid"/>
    <property type="evidence" value="ECO:0007669"/>
    <property type="project" value="TreeGrafter"/>
</dbReference>
<dbReference type="PANTHER" id="PTHR33991">
    <property type="entry name" value="DNA REPAIR PROTEIN RECO"/>
    <property type="match status" value="1"/>
</dbReference>
<organism evidence="9 10">
    <name type="scientific">Candidatus Woesebacteria bacterium CG_4_10_14_0_2_um_filter_39_14</name>
    <dbReference type="NCBI Taxonomy" id="1975054"/>
    <lineage>
        <taxon>Bacteria</taxon>
        <taxon>Candidatus Woeseibacteriota</taxon>
    </lineage>
</organism>
<sequence length="181" mass="20963">MKFRTYSDEGIILARRNFGEADRILSIYTKNHGRVSAIAKGIRRTTSKKRGHLEVFSYIKFQITDGHGIGILTEVDTINNFEGIRKDLKKVSLAYFFTEVIGKITREHERNDGIFELTLNYLEKLQFETALRSLRMNFILELLTITGFWPKGKKLASPDERLEEVIERGINSIRVGRKVLR</sequence>
<evidence type="ECO:0000259" key="8">
    <source>
        <dbReference type="Pfam" id="PF11967"/>
    </source>
</evidence>
<evidence type="ECO:0000256" key="5">
    <source>
        <dbReference type="ARBA" id="ARBA00023204"/>
    </source>
</evidence>
<dbReference type="NCBIfam" id="TIGR00613">
    <property type="entry name" value="reco"/>
    <property type="match status" value="1"/>
</dbReference>
<evidence type="ECO:0000313" key="10">
    <source>
        <dbReference type="Proteomes" id="UP000229753"/>
    </source>
</evidence>
<accession>A0A2M7TP55</accession>
<reference evidence="10" key="1">
    <citation type="submission" date="2017-09" db="EMBL/GenBank/DDBJ databases">
        <title>Depth-based differentiation of microbial function through sediment-hosted aquifers and enrichment of novel symbionts in the deep terrestrial subsurface.</title>
        <authorList>
            <person name="Probst A.J."/>
            <person name="Ladd B."/>
            <person name="Jarett J.K."/>
            <person name="Geller-Mcgrath D.E."/>
            <person name="Sieber C.M.K."/>
            <person name="Emerson J.B."/>
            <person name="Anantharaman K."/>
            <person name="Thomas B.C."/>
            <person name="Malmstrom R."/>
            <person name="Stieglmeier M."/>
            <person name="Klingl A."/>
            <person name="Woyke T."/>
            <person name="Ryan C.M."/>
            <person name="Banfield J.F."/>
        </authorList>
    </citation>
    <scope>NUCLEOTIDE SEQUENCE [LARGE SCALE GENOMIC DNA]</scope>
</reference>
<dbReference type="Pfam" id="PF11967">
    <property type="entry name" value="RecO_N"/>
    <property type="match status" value="1"/>
</dbReference>
<keyword evidence="5 7" id="KW-0234">DNA repair</keyword>
<dbReference type="SUPFAM" id="SSF57863">
    <property type="entry name" value="ArfGap/RecO-like zinc finger"/>
    <property type="match status" value="1"/>
</dbReference>
<gene>
    <name evidence="7 9" type="primary">recO</name>
    <name evidence="9" type="ORF">COY29_00285</name>
</gene>
<evidence type="ECO:0000313" key="9">
    <source>
        <dbReference type="EMBL" id="PIZ50198.1"/>
    </source>
</evidence>
<keyword evidence="3 7" id="KW-0227">DNA damage</keyword>
<dbReference type="EMBL" id="PFNO01000010">
    <property type="protein sequence ID" value="PIZ50198.1"/>
    <property type="molecule type" value="Genomic_DNA"/>
</dbReference>
<evidence type="ECO:0000256" key="3">
    <source>
        <dbReference type="ARBA" id="ARBA00022763"/>
    </source>
</evidence>
<dbReference type="InterPro" id="IPR037278">
    <property type="entry name" value="ARFGAP/RecO"/>
</dbReference>
<evidence type="ECO:0000256" key="1">
    <source>
        <dbReference type="ARBA" id="ARBA00007452"/>
    </source>
</evidence>
<evidence type="ECO:0000256" key="2">
    <source>
        <dbReference type="ARBA" id="ARBA00021310"/>
    </source>
</evidence>